<organism evidence="2 3">
    <name type="scientific">Promicromonospora thailandica</name>
    <dbReference type="NCBI Taxonomy" id="765201"/>
    <lineage>
        <taxon>Bacteria</taxon>
        <taxon>Bacillati</taxon>
        <taxon>Actinomycetota</taxon>
        <taxon>Actinomycetes</taxon>
        <taxon>Micrococcales</taxon>
        <taxon>Promicromonosporaceae</taxon>
        <taxon>Promicromonospora</taxon>
    </lineage>
</organism>
<keyword evidence="3" id="KW-1185">Reference proteome</keyword>
<gene>
    <name evidence="2" type="ORF">APR03_002872</name>
</gene>
<dbReference type="Pfam" id="PF06445">
    <property type="entry name" value="GyrI-like"/>
    <property type="match status" value="1"/>
</dbReference>
<dbReference type="RefSeq" id="WP_253836710.1">
    <property type="nucleotide sequence ID" value="NZ_JAMTCS010000008.1"/>
</dbReference>
<evidence type="ECO:0000259" key="1">
    <source>
        <dbReference type="Pfam" id="PF06445"/>
    </source>
</evidence>
<accession>A0A9X2JVW5</accession>
<evidence type="ECO:0000313" key="2">
    <source>
        <dbReference type="EMBL" id="MCP2265516.1"/>
    </source>
</evidence>
<name>A0A9X2JVW5_9MICO</name>
<feature type="domain" description="GyrI-like small molecule binding" evidence="1">
    <location>
        <begin position="119"/>
        <end position="185"/>
    </location>
</feature>
<proteinExistence type="predicted"/>
<dbReference type="InterPro" id="IPR029442">
    <property type="entry name" value="GyrI-like"/>
</dbReference>
<sequence>MPATQPTHHLHATDEPEHVRAPAVTYVAVPGDGAPGTDEFYRKKGLVTDIAGALNEGGPAPAEEIQYWYPQGSDPVEIADFYSVNPVPSLLYRVLAQVPAGTTQQAVEDARRRVVSAADTAADEVTVFVIPEQDVVQVMHHGPFAEEFATLGRLGDFAKRHGVHRSGPHHEIHLDAFTRDTPQDALRTILRDPVA</sequence>
<protein>
    <recommendedName>
        <fullName evidence="1">GyrI-like small molecule binding domain-containing protein</fullName>
    </recommendedName>
</protein>
<reference evidence="2" key="1">
    <citation type="submission" date="2022-06" db="EMBL/GenBank/DDBJ databases">
        <title>Genomic Encyclopedia of Archaeal and Bacterial Type Strains, Phase II (KMG-II): from individual species to whole genera.</title>
        <authorList>
            <person name="Goeker M."/>
        </authorList>
    </citation>
    <scope>NUCLEOTIDE SEQUENCE</scope>
    <source>
        <strain evidence="2">DSM 26652</strain>
    </source>
</reference>
<dbReference type="AlphaFoldDB" id="A0A9X2JVW5"/>
<dbReference type="InterPro" id="IPR011256">
    <property type="entry name" value="Reg_factor_effector_dom_sf"/>
</dbReference>
<comment type="caution">
    <text evidence="2">The sequence shown here is derived from an EMBL/GenBank/DDBJ whole genome shotgun (WGS) entry which is preliminary data.</text>
</comment>
<evidence type="ECO:0000313" key="3">
    <source>
        <dbReference type="Proteomes" id="UP001139493"/>
    </source>
</evidence>
<dbReference type="Proteomes" id="UP001139493">
    <property type="component" value="Unassembled WGS sequence"/>
</dbReference>
<dbReference type="EMBL" id="JAMTCS010000008">
    <property type="protein sequence ID" value="MCP2265516.1"/>
    <property type="molecule type" value="Genomic_DNA"/>
</dbReference>
<dbReference type="Gene3D" id="3.20.80.10">
    <property type="entry name" value="Regulatory factor, effector binding domain"/>
    <property type="match status" value="1"/>
</dbReference>